<evidence type="ECO:0000313" key="5">
    <source>
        <dbReference type="Proteomes" id="UP001527925"/>
    </source>
</evidence>
<dbReference type="SMART" id="SM00386">
    <property type="entry name" value="HAT"/>
    <property type="match status" value="2"/>
</dbReference>
<feature type="transmembrane region" description="Helical" evidence="2">
    <location>
        <begin position="726"/>
        <end position="747"/>
    </location>
</feature>
<dbReference type="PANTHER" id="PTHR31600:SF2">
    <property type="entry name" value="GAMETE ENRICHED GENE 10 PROTEIN-RELATED"/>
    <property type="match status" value="1"/>
</dbReference>
<keyword evidence="5" id="KW-1185">Reference proteome</keyword>
<accession>A0ABR4NKH8</accession>
<evidence type="ECO:0000256" key="1">
    <source>
        <dbReference type="SAM" id="MobiDB-lite"/>
    </source>
</evidence>
<sequence length="764" mass="86563">MAQISGGSGQRGGSNSGGAGGIDDKLVGDEAFTGFKSWRQSIEDAISMIMFYIVHDYKPSSIVQLIVVVLEDNGFYTYYWGRAMRTIYDMPPQVYVAMQPVEEAVEFDLKIWLTVAEILIIPFFFTFVFVSISVLNRSKIKLSVDILRTLLSFVPTALFQPLCMMILNSIMCSATNWCGVQVVSFYAIYGSVLLVLLVGIASISMSKFFDANPTHRNLHGFAHGRVSSIYYKVKFVAAAAYTFSHTALWIKALTAFLAPTIMLVVTLHFMPNYNLLYNRLRAGFYGGHAFSGLLSLVSWYIYTINGNQQLPIYVFYSMHLTWITGFVAMFWFAEHQYYSTQAKCHKALVRKLEAEANPVPDDQQTSEDHEANKYVFESWEQVEITARMFISYMTERRQHVEFQDLEEIHKIFKRGLVEFPEHPQLLMSYATYIYYLESHTQEATRYLRKLALLNPPAAIKFQLFCFKQSSAQVQEVDELGDGVRLDVTTYAEFRKIDFMARQQHSICESALHELWSVMMRKHVNMEQQLADIEAISIKLYAASNKADRYYSQLVGRFPKSVNYLRLYSKFAYEVMGDTNKGNALTTRAKLLERDRGSHERLYTPMTQPKKLSFSHPAAQPSRQGGAPLQSVVVDSGRDKGGKSGEGGDNDNEDDGDEAEFTVMSIDEGMNVQAQSNSNLEPRIGTRKRSLGDGLDAKSGTSRSSSEQAMSTMRDSLRSKLRGELNVLRISAILITLILIAIYCVMYGEFYYHVQKIASGLDARI</sequence>
<feature type="transmembrane region" description="Helical" evidence="2">
    <location>
        <begin position="282"/>
        <end position="302"/>
    </location>
</feature>
<keyword evidence="2" id="KW-0812">Transmembrane</keyword>
<dbReference type="Pfam" id="PF25474">
    <property type="entry name" value="TPR_TmcB"/>
    <property type="match status" value="1"/>
</dbReference>
<organism evidence="4 5">
    <name type="scientific">Polyrhizophydium stewartii</name>
    <dbReference type="NCBI Taxonomy" id="2732419"/>
    <lineage>
        <taxon>Eukaryota</taxon>
        <taxon>Fungi</taxon>
        <taxon>Fungi incertae sedis</taxon>
        <taxon>Chytridiomycota</taxon>
        <taxon>Chytridiomycota incertae sedis</taxon>
        <taxon>Chytridiomycetes</taxon>
        <taxon>Rhizophydiales</taxon>
        <taxon>Rhizophydiales incertae sedis</taxon>
        <taxon>Polyrhizophydium</taxon>
    </lineage>
</organism>
<keyword evidence="2" id="KW-1133">Transmembrane helix</keyword>
<protein>
    <recommendedName>
        <fullName evidence="3">TmcB/TmcC TPR repeats domain-containing protein</fullName>
    </recommendedName>
</protein>
<dbReference type="InterPro" id="IPR052994">
    <property type="entry name" value="Tiny_macrocysts_regulators"/>
</dbReference>
<feature type="region of interest" description="Disordered" evidence="1">
    <location>
        <begin position="1"/>
        <end position="20"/>
    </location>
</feature>
<dbReference type="InterPro" id="IPR057352">
    <property type="entry name" value="TPR_TmcB/C"/>
</dbReference>
<evidence type="ECO:0000259" key="3">
    <source>
        <dbReference type="Pfam" id="PF25474"/>
    </source>
</evidence>
<reference evidence="4 5" key="1">
    <citation type="submission" date="2023-09" db="EMBL/GenBank/DDBJ databases">
        <title>Pangenome analysis of Batrachochytrium dendrobatidis and related Chytrids.</title>
        <authorList>
            <person name="Yacoub M.N."/>
            <person name="Stajich J.E."/>
            <person name="James T.Y."/>
        </authorList>
    </citation>
    <scope>NUCLEOTIDE SEQUENCE [LARGE SCALE GENOMIC DNA]</scope>
    <source>
        <strain evidence="4 5">JEL0888</strain>
    </source>
</reference>
<feature type="transmembrane region" description="Helical" evidence="2">
    <location>
        <begin position="111"/>
        <end position="135"/>
    </location>
</feature>
<comment type="caution">
    <text evidence="4">The sequence shown here is derived from an EMBL/GenBank/DDBJ whole genome shotgun (WGS) entry which is preliminary data.</text>
</comment>
<feature type="transmembrane region" description="Helical" evidence="2">
    <location>
        <begin position="183"/>
        <end position="205"/>
    </location>
</feature>
<dbReference type="InterPro" id="IPR011990">
    <property type="entry name" value="TPR-like_helical_dom_sf"/>
</dbReference>
<feature type="transmembrane region" description="Helical" evidence="2">
    <location>
        <begin position="314"/>
        <end position="333"/>
    </location>
</feature>
<dbReference type="PANTHER" id="PTHR31600">
    <property type="entry name" value="TINY MACROCYSTS PROTEIN B-RELATED"/>
    <property type="match status" value="1"/>
</dbReference>
<dbReference type="Gene3D" id="1.25.40.10">
    <property type="entry name" value="Tetratricopeptide repeat domain"/>
    <property type="match status" value="1"/>
</dbReference>
<evidence type="ECO:0000313" key="4">
    <source>
        <dbReference type="EMBL" id="KAL2919939.1"/>
    </source>
</evidence>
<feature type="compositionally biased region" description="Polar residues" evidence="1">
    <location>
        <begin position="698"/>
        <end position="712"/>
    </location>
</feature>
<proteinExistence type="predicted"/>
<name>A0ABR4NKH8_9FUNG</name>
<keyword evidence="2" id="KW-0472">Membrane</keyword>
<dbReference type="Proteomes" id="UP001527925">
    <property type="component" value="Unassembled WGS sequence"/>
</dbReference>
<dbReference type="InterPro" id="IPR003107">
    <property type="entry name" value="HAT"/>
</dbReference>
<feature type="transmembrane region" description="Helical" evidence="2">
    <location>
        <begin position="249"/>
        <end position="270"/>
    </location>
</feature>
<feature type="region of interest" description="Disordered" evidence="1">
    <location>
        <begin position="595"/>
        <end position="656"/>
    </location>
</feature>
<feature type="compositionally biased region" description="Acidic residues" evidence="1">
    <location>
        <begin position="647"/>
        <end position="656"/>
    </location>
</feature>
<feature type="domain" description="TmcB/TmcC TPR repeats" evidence="3">
    <location>
        <begin position="481"/>
        <end position="595"/>
    </location>
</feature>
<evidence type="ECO:0000256" key="2">
    <source>
        <dbReference type="SAM" id="Phobius"/>
    </source>
</evidence>
<gene>
    <name evidence="4" type="ORF">HK105_200005</name>
</gene>
<feature type="transmembrane region" description="Helical" evidence="2">
    <location>
        <begin position="147"/>
        <end position="171"/>
    </location>
</feature>
<dbReference type="EMBL" id="JADGIZ020000001">
    <property type="protein sequence ID" value="KAL2919939.1"/>
    <property type="molecule type" value="Genomic_DNA"/>
</dbReference>
<feature type="region of interest" description="Disordered" evidence="1">
    <location>
        <begin position="670"/>
        <end position="712"/>
    </location>
</feature>